<dbReference type="Proteomes" id="UP000830454">
    <property type="component" value="Chromosome"/>
</dbReference>
<dbReference type="Pfam" id="PF13585">
    <property type="entry name" value="CHU_C"/>
    <property type="match status" value="1"/>
</dbReference>
<dbReference type="InterPro" id="IPR026341">
    <property type="entry name" value="T9SS_type_B"/>
</dbReference>
<keyword evidence="1" id="KW-1133">Transmembrane helix</keyword>
<gene>
    <name evidence="2" type="ORF">LXD69_05135</name>
</gene>
<proteinExistence type="predicted"/>
<evidence type="ECO:0000313" key="3">
    <source>
        <dbReference type="Proteomes" id="UP000830454"/>
    </source>
</evidence>
<protein>
    <submittedName>
        <fullName evidence="2">T9SS type B sorting domain-containing protein</fullName>
    </submittedName>
</protein>
<keyword evidence="1" id="KW-0812">Transmembrane</keyword>
<keyword evidence="1" id="KW-0472">Membrane</keyword>
<dbReference type="Pfam" id="PF13573">
    <property type="entry name" value="SprB"/>
    <property type="match status" value="7"/>
</dbReference>
<name>A0ABY4HQI8_9FLAO</name>
<feature type="transmembrane region" description="Helical" evidence="1">
    <location>
        <begin position="12"/>
        <end position="29"/>
    </location>
</feature>
<dbReference type="InterPro" id="IPR025667">
    <property type="entry name" value="SprB_repeat"/>
</dbReference>
<reference evidence="2" key="1">
    <citation type="submission" date="2021-12" db="EMBL/GenBank/DDBJ databases">
        <authorList>
            <person name="Cha I.-T."/>
            <person name="Lee K.-E."/>
            <person name="Park S.-J."/>
        </authorList>
    </citation>
    <scope>NUCLEOTIDE SEQUENCE</scope>
    <source>
        <strain evidence="2">YSM-43</strain>
    </source>
</reference>
<dbReference type="NCBIfam" id="TIGR04131">
    <property type="entry name" value="Bac_Flav_CTERM"/>
    <property type="match status" value="1"/>
</dbReference>
<evidence type="ECO:0000256" key="1">
    <source>
        <dbReference type="SAM" id="Phobius"/>
    </source>
</evidence>
<dbReference type="EMBL" id="CP090145">
    <property type="protein sequence ID" value="UOX34896.1"/>
    <property type="molecule type" value="Genomic_DNA"/>
</dbReference>
<organism evidence="2 3">
    <name type="scientific">Flavobacterium sediminilitoris</name>
    <dbReference type="NCBI Taxonomy" id="2024526"/>
    <lineage>
        <taxon>Bacteria</taxon>
        <taxon>Pseudomonadati</taxon>
        <taxon>Bacteroidota</taxon>
        <taxon>Flavobacteriia</taxon>
        <taxon>Flavobacteriales</taxon>
        <taxon>Flavobacteriaceae</taxon>
        <taxon>Flavobacterium</taxon>
    </lineage>
</organism>
<reference evidence="2" key="2">
    <citation type="submission" date="2022-04" db="EMBL/GenBank/DDBJ databases">
        <title>Complete Genome Sequence of Flavobacterium sediminilitoris YSM-43, Isolated from a Tidal Sediment.</title>
        <authorList>
            <person name="Lee P.A."/>
        </authorList>
    </citation>
    <scope>NUCLEOTIDE SEQUENCE</scope>
    <source>
        <strain evidence="2">YSM-43</strain>
    </source>
</reference>
<accession>A0ABY4HQI8</accession>
<dbReference type="RefSeq" id="WP_246917977.1">
    <property type="nucleotide sequence ID" value="NZ_CP090145.1"/>
</dbReference>
<evidence type="ECO:0000313" key="2">
    <source>
        <dbReference type="EMBL" id="UOX34896.1"/>
    </source>
</evidence>
<keyword evidence="3" id="KW-1185">Reference proteome</keyword>
<sequence>MKLKITQFKRLVFVVVCMININLFAQNYVPFSGPGRLTPIPFNESLKGDMLLIGNNILNRSTSSNGPNVPYNGTDINDNLNMQYVDIDGDPSTFNSSTADLTIPVANSGCYVIKYAALYWAGLYNEGNIDDEVDRSRLGNVKFKLPGGNYTDITGAVIYDTYPTGLNQKYSYVASYDVTTLLQGLTDASGTYGVANVQCGLGVKTSGGWSLFVVYEDPLSTAKNITLFDGFSSIQGTTSLDIPISGFNSIPVGPVRAKLAFAALEGDNGISGDRLRINGTSMSIPTRLASNFFNSTINDINGAYTTRNLNSSNTLGYDSGIINIPNPGNAVIANNATSANVQLQTSGDAYVYYLNAFAVEIIQPQINLIKIVRDLADNDIGNTTVSLGQEIFYELDFQNIGNDGATGFTIKDQLPLNVTFLPADLEVPPGVTYTFDPVTNEIIFTIPDNLVTESGANYLIRIKVRVAETCYDLRDACSNEIRNQAYKTYSSINSGNIVENEEPSASGINSCLILSPGTTNFLADIDDCVFEREEVLCGNSVTLTAGNGYVSYQWHSGSPPTAANAIAGATNQSYTVTGTGTYSVVNTAPAPCLSITETFNVIDFNGVVPNPVIPYADQVDVCPNDDSDLPKIYLCGETDSQLIETNILNATSIIWEVLSTPSTCTDPTPSTNCPNTTCPDSAWSQVGTGSNFNAVDAGEYRVRIVFQNGCFRTYYFNVYKNLFTPTATSTDIICNTPGTITVNGVPNGYEFSLDGTNWQSGNLFTINTAGAYTVYIRQIGGGVGNCIFDIPNIQILNRDFNVDVIVNDALCNGGQGSIRVQINNVDPQYTYQLSQGGTPINNVGPINANDYTFPNLPAGTYTVNISTTDGCTYSETVTISDPPLLTLTGAVTIPLTCTDGEITVYPVGGTPPYTYGINNDPGTIYSLPNFVITTPGTYTFTVTDSNNCTATTDVIIDNIPQPVYTVSQIDVLCYGESTGQIEFNVTNTNGYTLEYSIDNGVTFGTNPVFSNLPAGTYETIVQYSLGGTICTTTVETIVISQPDTALTASAGVSELAGCGPNGEGKVRITNPQGGVPGYEYSFDGGTTWVTSNEAYLLPGTYSVCIRDTNNCTFCTSVTIDPAPQDPTISVEDPDFNCTGTATSTVTVSSGSTNFSYTYLLDGVVNTNVPENVFVDVPCGDHEITVQYRSLSVPTYSNLLFEDFGRGDNTTSPGINPAYCFERQVAATQCNGSIQINDGDYAVTKRIDPRFGTWADPSDHTSNGTDPEGRFLCVNIGGTAGVGGILYSKPITDIIPNQPVQVSLWAMNLIRSSSSTLGDPQLTIQLIADLGTPSEVIVATTPTASPIIVPKSNQWESYSLALNPGSYTSLSFVIRSYSTVINGNDVVIDDINVFQEPIACITEVKYPIHIDCNQAFSAQITSSSDVSCNGATDGQITIAAQNFELPYGFDYSIDGGASWTNSTTSPVTITGLSANTYNIEIRFDDTAGTCSFPFTQVISEPDSLLADAVLTSPATCLVGGVITASASGGTPNYQYELQNSTGTVLVPFQVNNVFSNLTPGDYIVVVRDVLNCTDPIDVAINIPVPTPPTAVVDASSDLCYDGTNAATIVVTASGGVSPYQYSLNGGTYQNGNTFSGLTPGNYTITVRDSYGCEVTMSTVTIAPQLIANAVLTNGLDCTASPDADIDVTINGGSAPYTYQVTFNTAFDPTINNITGNTFTYSTANAGTYQFTITDAIGCTVTTSVITVNPLPVLNPPVVAQTGFNLCNGDTNGAISVTPSGGQAPYIIDIVNTTTSVSYGAQTTGLTAGDYTITVTDANSCIETVTITLTEPDPVDFTFTKTDIQCGAVGTAPGTINIINVTGGTSPFTYTISNSTGTYTDTYNAVSNEDHIFNILNFGIYTISVVDANGCQLVENNITIASPPNNLNINVSQAITDCTVGGTIEVCVDPAVAGGPYHFAIYEDLSPNNPPYATYPGPQYQPADGGATGLCATFTGLMPGVTYSFIVYDEATNCYYFETATEPVPTLSTITSTITPNNVTCTGAADGSVSFVISNYSGTSVSYQVYLALNNTPVSAVGTSTGTGTPITVNDFGVLPPGEYFVLFTENDGPNAACSQTSINFTISESPVLLSLTASVTKNDNCNPNAGQITVTGSNGTPPYTYQVVPAGSPAPTVWPGQTSNVFNVEGGSYDVYIMDAYGCIQPSTNIFVPTDTTPNIDLDIDAATLCNINEGNYSIIVTRDNTVGVGPFTYSVDGAAFTTYTENASFSFTLTGLNSGTHTVIIKDSNGCTETETITIYPPLNGTITTTIDAVANCGVSDGIITVNASGGSDASNYVYTITPNIAPISQLGNVFSNVPAGNYTVTVTDNITGCSIDKSVILDMPTVPVFDTTVTNATCNLGTDGTITVNLTGSNPNPVYMYEITSPIVVGPQTSNVFTGLSAGNYTVVVTSGRNCVTTEIVTVGEATAINIPTVTVTEFGCNSGSNTVNNATIVVNGVNGGSGTYINYEFLDSSNNILQTGTSNTYIESNILGGTYTINVYDNNGCIGTTTAVINPFIAISNPRVTVTTPITCTNPEDITINIDTTGGTPTTLVYTVVGLSTGSTYNVSQTNNPNFTGLTIGNYQITVENATTGCSVQTIHYVFDPNTFIVNAVVNNNVTCFDGADGSIDITFIDQNTIPTDDAGSFDYDIIDTATGLSVSSGTSPDAGPFTVDNLPSGVYQLQAVLNQNPSCPVTTNFTITQPIETLSITTSSTPISCIPGSDGSISAVGNNGWGAPYEYQLESGGSVIVAWSSVNNFTGLGAGTYTVSVRDNIGCEVSSSNIILDVPTPIDATINASTTFLPCRGDNDATITITNVTGGYGSGYLFVLNNITTGTSSAPQTSNVFTNLGAGEYNVTITDSFNCEFPTASVIIDEPNDDVMASLAMTVDPTCDQGATLELTAIGGTAPYAYSTTPGGPYIPFTGTMVFNNVASGTYSYYVVDANDCFEDFASIIVEPVIPVSVTVDTTRTVISCNGYTTSVTATAVNGLGNYVYTLLPATAGVVQSSPGVFINVPAGTYTVHVDSGDCDGDSESFTITEPTPIEYELTITQPTCASLPNDGSIEVIATGGTGIIQFSISSAPNETVNSGIFNNLTPGSYTIFIQDQNGCSLSLGPLDITAPPTFELVDAPNIIDELCLGDGGSVSFSVQGGSPSPVFGYEATNGSTTLTSLTGDFTFDNLSYGYYEFIVTDGTGVCTVDFAIDLEPGEDIQPGVEFDNSCVNDSPNVNVLITFNEDIPIGDLTFDLDGVTQVGNNLFVNVADGNHTATVTHNDGCVKQISFNVTISSSPVLTLAQSGLNQFTMSTQGGTAPYSYNVNGQDVGSNTTYLVNQTGLYTVIVTDANGCTDVDTIQMTFYDVEIPDYFTPDGDGTNDGWTPNYLDHYPKAVTYVFDRYSRKIITLRPGQSWNGTYNGNELPSGDYWYVLKLNGENDAREFVGNFTLYR</sequence>